<dbReference type="InterPro" id="IPR032880">
    <property type="entry name" value="CSC1/OSCA1-like_N"/>
</dbReference>
<evidence type="ECO:0000256" key="5">
    <source>
        <dbReference type="ARBA" id="ARBA00022989"/>
    </source>
</evidence>
<dbReference type="Pfam" id="PF02714">
    <property type="entry name" value="RSN1_7TM"/>
    <property type="match status" value="1"/>
</dbReference>
<comment type="caution">
    <text evidence="10">The sequence shown here is derived from an EMBL/GenBank/DDBJ whole genome shotgun (WGS) entry which is preliminary data.</text>
</comment>
<feature type="transmembrane region" description="Helical" evidence="7">
    <location>
        <begin position="163"/>
        <end position="181"/>
    </location>
</feature>
<evidence type="ECO:0000259" key="8">
    <source>
        <dbReference type="Pfam" id="PF02714"/>
    </source>
</evidence>
<feature type="transmembrane region" description="Helical" evidence="7">
    <location>
        <begin position="417"/>
        <end position="447"/>
    </location>
</feature>
<dbReference type="InterPro" id="IPR003864">
    <property type="entry name" value="CSC1/OSCA1-like_7TM"/>
</dbReference>
<evidence type="ECO:0000313" key="11">
    <source>
        <dbReference type="Proteomes" id="UP000585474"/>
    </source>
</evidence>
<feature type="domain" description="CSC1/OSCA1-like 7TM region" evidence="8">
    <location>
        <begin position="409"/>
        <end position="461"/>
    </location>
</feature>
<keyword evidence="11" id="KW-1185">Reference proteome</keyword>
<feature type="domain" description="CSC1/OSCA1-like N-terminal transmembrane" evidence="9">
    <location>
        <begin position="90"/>
        <end position="181"/>
    </location>
</feature>
<dbReference type="AlphaFoldDB" id="A0A7J0DIH1"/>
<gene>
    <name evidence="10" type="ORF">Acr_00g0042270</name>
</gene>
<dbReference type="PANTHER" id="PTHR13018">
    <property type="entry name" value="PROBABLE MEMBRANE PROTEIN DUF221-RELATED"/>
    <property type="match status" value="1"/>
</dbReference>
<evidence type="ECO:0000256" key="3">
    <source>
        <dbReference type="ARBA" id="ARBA00022448"/>
    </source>
</evidence>
<dbReference type="PANTHER" id="PTHR13018:SF114">
    <property type="entry name" value="EXPRESSED PROTEIN"/>
    <property type="match status" value="1"/>
</dbReference>
<sequence>MRYISPGLLNPMDSSQSSRIMSPMPSITTNLSLSPPLHDSVDGGGDIETAWYGNIQYLLNISAVGALTCVLVFLLVKLRSDHRRMPGPCAIASKLLAVWHATGREIARHCGANAAQFLLIEGVSCVLLLATAILSLCVMLPVNLYSGSAPMDDQFSKTTVNRIALWIHFVFVIIVVVLVHFEDDQEEIVYIIRFRDGYGNPSDHSANLTAIFTIMVHGVLKTLGFDKTALVEYFQRKYPGKIYRVIVPMDLCALNDLIEDGEYGEQSSRGVWNRACLLWRRVRYYWDQILGELGFTDEEKLRKLQELRADLVTEMAAYKEERAKGAGVAFVVFKDASPLAVISAIKSAGHIINAEAMDNAQIWLAWLAKSCPFEDGVFLSRKSHSPKGFGRILARGHNLKNGTSPVPKQTFGFAQYYAFNLTIFALTMMYSSFAPLVVPVGAIYFGYGYVVDKYNFLFVYRVQGFPAGNDGRLMDTKLLPSDDDSFQTALLQGIQTVDNVIDGPIDYEATPPIQAYTGTDFSSITSPIRAYCAFLDEEVVC</sequence>
<comment type="similarity">
    <text evidence="2">Belongs to the CSC1 (TC 1.A.17) family.</text>
</comment>
<evidence type="ECO:0000256" key="2">
    <source>
        <dbReference type="ARBA" id="ARBA00007779"/>
    </source>
</evidence>
<comment type="subcellular location">
    <subcellularLocation>
        <location evidence="1">Membrane</location>
        <topology evidence="1">Multi-pass membrane protein</topology>
    </subcellularLocation>
</comment>
<evidence type="ECO:0000256" key="1">
    <source>
        <dbReference type="ARBA" id="ARBA00004141"/>
    </source>
</evidence>
<evidence type="ECO:0000256" key="7">
    <source>
        <dbReference type="SAM" id="Phobius"/>
    </source>
</evidence>
<evidence type="ECO:0000256" key="4">
    <source>
        <dbReference type="ARBA" id="ARBA00022692"/>
    </source>
</evidence>
<organism evidence="10 11">
    <name type="scientific">Actinidia rufa</name>
    <dbReference type="NCBI Taxonomy" id="165716"/>
    <lineage>
        <taxon>Eukaryota</taxon>
        <taxon>Viridiplantae</taxon>
        <taxon>Streptophyta</taxon>
        <taxon>Embryophyta</taxon>
        <taxon>Tracheophyta</taxon>
        <taxon>Spermatophyta</taxon>
        <taxon>Magnoliopsida</taxon>
        <taxon>eudicotyledons</taxon>
        <taxon>Gunneridae</taxon>
        <taxon>Pentapetalae</taxon>
        <taxon>asterids</taxon>
        <taxon>Ericales</taxon>
        <taxon>Actinidiaceae</taxon>
        <taxon>Actinidia</taxon>
    </lineage>
</organism>
<accession>A0A7J0DIH1</accession>
<keyword evidence="5 7" id="KW-1133">Transmembrane helix</keyword>
<keyword evidence="3" id="KW-0813">Transport</keyword>
<dbReference type="GO" id="GO:0005227">
    <property type="term" value="F:calcium-activated cation channel activity"/>
    <property type="evidence" value="ECO:0007669"/>
    <property type="project" value="InterPro"/>
</dbReference>
<reference evidence="11" key="1">
    <citation type="submission" date="2019-07" db="EMBL/GenBank/DDBJ databases">
        <title>De Novo Assembly of kiwifruit Actinidia rufa.</title>
        <authorList>
            <person name="Sugita-Konishi S."/>
            <person name="Sato K."/>
            <person name="Mori E."/>
            <person name="Abe Y."/>
            <person name="Kisaki G."/>
            <person name="Hamano K."/>
            <person name="Suezawa K."/>
            <person name="Otani M."/>
            <person name="Fukuda T."/>
            <person name="Manabe T."/>
            <person name="Gomi K."/>
            <person name="Tabuchi M."/>
            <person name="Akimitsu K."/>
            <person name="Kataoka I."/>
        </authorList>
    </citation>
    <scope>NUCLEOTIDE SEQUENCE [LARGE SCALE GENOMIC DNA]</scope>
    <source>
        <strain evidence="11">cv. Fuchu</strain>
    </source>
</reference>
<proteinExistence type="inferred from homology"/>
<evidence type="ECO:0000256" key="6">
    <source>
        <dbReference type="ARBA" id="ARBA00023136"/>
    </source>
</evidence>
<dbReference type="Proteomes" id="UP000585474">
    <property type="component" value="Unassembled WGS sequence"/>
</dbReference>
<evidence type="ECO:0000313" key="10">
    <source>
        <dbReference type="EMBL" id="GFS35815.1"/>
    </source>
</evidence>
<keyword evidence="4 7" id="KW-0812">Transmembrane</keyword>
<dbReference type="EMBL" id="BJWL01000238">
    <property type="protein sequence ID" value="GFS35815.1"/>
    <property type="molecule type" value="Genomic_DNA"/>
</dbReference>
<keyword evidence="6 7" id="KW-0472">Membrane</keyword>
<feature type="transmembrane region" description="Helical" evidence="7">
    <location>
        <begin position="118"/>
        <end position="143"/>
    </location>
</feature>
<dbReference type="InterPro" id="IPR045122">
    <property type="entry name" value="Csc1-like"/>
</dbReference>
<dbReference type="GO" id="GO:0005886">
    <property type="term" value="C:plasma membrane"/>
    <property type="evidence" value="ECO:0007669"/>
    <property type="project" value="TreeGrafter"/>
</dbReference>
<evidence type="ECO:0000259" key="9">
    <source>
        <dbReference type="Pfam" id="PF13967"/>
    </source>
</evidence>
<dbReference type="Pfam" id="PF13967">
    <property type="entry name" value="RSN1_TM"/>
    <property type="match status" value="1"/>
</dbReference>
<dbReference type="OrthoDB" id="1689567at2759"/>
<protein>
    <submittedName>
        <fullName evidence="10">Early-responsive to dehydration stress protein</fullName>
    </submittedName>
</protein>
<name>A0A7J0DIH1_9ERIC</name>
<feature type="transmembrane region" description="Helical" evidence="7">
    <location>
        <begin position="57"/>
        <end position="76"/>
    </location>
</feature>